<name>A0A183AGP6_9TREM</name>
<reference evidence="1 2" key="2">
    <citation type="submission" date="2018-11" db="EMBL/GenBank/DDBJ databases">
        <authorList>
            <consortium name="Pathogen Informatics"/>
        </authorList>
    </citation>
    <scope>NUCLEOTIDE SEQUENCE [LARGE SCALE GENOMIC DNA]</scope>
    <source>
        <strain evidence="1 2">Egypt</strain>
    </source>
</reference>
<accession>A0A183AGP6</accession>
<dbReference type="Proteomes" id="UP000272942">
    <property type="component" value="Unassembled WGS sequence"/>
</dbReference>
<dbReference type="EMBL" id="UZAN01043075">
    <property type="protein sequence ID" value="VDP77485.1"/>
    <property type="molecule type" value="Genomic_DNA"/>
</dbReference>
<keyword evidence="2" id="KW-1185">Reference proteome</keyword>
<proteinExistence type="predicted"/>
<sequence>MIVTGSPFTFNEDPSEQDVQPITPTFADYKLARALRLYRLEHAHPYVVPIEDEPVLALNGDRITVYDPSMTEGWDGSVIRMRRRWMESVRRRKKIPEDEIWATPIMPGEPNDLRKPRTIRNKLKRFAGIPDRIYFPSNQVPTEREKRTNVNRFTHTVKFEIVEGSVASVGFEPTHGRRPRLCTAYTLPAELRGHTGSTDLFTFEALIQLTEADASTTSKVQQLTVTVSWRIDFNNFEEHPFEQDDKMENRTAIHPHHQNLLSLKGDKQIARVGNTAIEPDENLKRRIAQQRLRELVDFIWNLHH</sequence>
<dbReference type="WBParaSite" id="ECPE_0000614401-mRNA-1">
    <property type="protein sequence ID" value="ECPE_0000614401-mRNA-1"/>
    <property type="gene ID" value="ECPE_0000614401"/>
</dbReference>
<dbReference type="AlphaFoldDB" id="A0A183AGP6"/>
<gene>
    <name evidence="1" type="ORF">ECPE_LOCUS6131</name>
</gene>
<evidence type="ECO:0000313" key="3">
    <source>
        <dbReference type="WBParaSite" id="ECPE_0000614401-mRNA-1"/>
    </source>
</evidence>
<reference evidence="3" key="1">
    <citation type="submission" date="2016-06" db="UniProtKB">
        <authorList>
            <consortium name="WormBaseParasite"/>
        </authorList>
    </citation>
    <scope>IDENTIFICATION</scope>
</reference>
<evidence type="ECO:0000313" key="1">
    <source>
        <dbReference type="EMBL" id="VDP77485.1"/>
    </source>
</evidence>
<protein>
    <submittedName>
        <fullName evidence="3">MSP domain-containing protein</fullName>
    </submittedName>
</protein>
<evidence type="ECO:0000313" key="2">
    <source>
        <dbReference type="Proteomes" id="UP000272942"/>
    </source>
</evidence>
<organism evidence="3">
    <name type="scientific">Echinostoma caproni</name>
    <dbReference type="NCBI Taxonomy" id="27848"/>
    <lineage>
        <taxon>Eukaryota</taxon>
        <taxon>Metazoa</taxon>
        <taxon>Spiralia</taxon>
        <taxon>Lophotrochozoa</taxon>
        <taxon>Platyhelminthes</taxon>
        <taxon>Trematoda</taxon>
        <taxon>Digenea</taxon>
        <taxon>Plagiorchiida</taxon>
        <taxon>Echinostomata</taxon>
        <taxon>Echinostomatoidea</taxon>
        <taxon>Echinostomatidae</taxon>
        <taxon>Echinostoma</taxon>
    </lineage>
</organism>